<dbReference type="Gene3D" id="3.30.420.270">
    <property type="match status" value="1"/>
</dbReference>
<evidence type="ECO:0000256" key="5">
    <source>
        <dbReference type="ARBA" id="ARBA00022989"/>
    </source>
</evidence>
<gene>
    <name evidence="9" type="ORF">E6K79_01480</name>
</gene>
<accession>A0A538TSM6</accession>
<evidence type="ECO:0000256" key="1">
    <source>
        <dbReference type="ARBA" id="ARBA00004162"/>
    </source>
</evidence>
<keyword evidence="7" id="KW-0813">Transport</keyword>
<name>A0A538TSM6_UNCEI</name>
<evidence type="ECO:0000313" key="9">
    <source>
        <dbReference type="EMBL" id="TMQ66619.1"/>
    </source>
</evidence>
<protein>
    <submittedName>
        <fullName evidence="9">Biopolymer transporter ExbD</fullName>
    </submittedName>
</protein>
<dbReference type="Proteomes" id="UP000317691">
    <property type="component" value="Unassembled WGS sequence"/>
</dbReference>
<evidence type="ECO:0000256" key="7">
    <source>
        <dbReference type="RuleBase" id="RU003879"/>
    </source>
</evidence>
<comment type="caution">
    <text evidence="9">The sequence shown here is derived from an EMBL/GenBank/DDBJ whole genome shotgun (WGS) entry which is preliminary data.</text>
</comment>
<keyword evidence="6 8" id="KW-0472">Membrane</keyword>
<evidence type="ECO:0000256" key="8">
    <source>
        <dbReference type="SAM" id="Phobius"/>
    </source>
</evidence>
<keyword evidence="4 7" id="KW-0812">Transmembrane</keyword>
<dbReference type="AlphaFoldDB" id="A0A538TSM6"/>
<comment type="subcellular location">
    <subcellularLocation>
        <location evidence="1">Cell membrane</location>
        <topology evidence="1">Single-pass membrane protein</topology>
    </subcellularLocation>
    <subcellularLocation>
        <location evidence="7">Cell membrane</location>
        <topology evidence="7">Single-pass type II membrane protein</topology>
    </subcellularLocation>
</comment>
<evidence type="ECO:0000256" key="6">
    <source>
        <dbReference type="ARBA" id="ARBA00023136"/>
    </source>
</evidence>
<evidence type="ECO:0000256" key="2">
    <source>
        <dbReference type="ARBA" id="ARBA00005811"/>
    </source>
</evidence>
<evidence type="ECO:0000256" key="4">
    <source>
        <dbReference type="ARBA" id="ARBA00022692"/>
    </source>
</evidence>
<keyword evidence="3" id="KW-1003">Cell membrane</keyword>
<evidence type="ECO:0000256" key="3">
    <source>
        <dbReference type="ARBA" id="ARBA00022475"/>
    </source>
</evidence>
<dbReference type="GO" id="GO:0022857">
    <property type="term" value="F:transmembrane transporter activity"/>
    <property type="evidence" value="ECO:0007669"/>
    <property type="project" value="InterPro"/>
</dbReference>
<proteinExistence type="inferred from homology"/>
<dbReference type="PANTHER" id="PTHR30558">
    <property type="entry name" value="EXBD MEMBRANE COMPONENT OF PMF-DRIVEN MACROMOLECULE IMPORT SYSTEM"/>
    <property type="match status" value="1"/>
</dbReference>
<evidence type="ECO:0000313" key="10">
    <source>
        <dbReference type="Proteomes" id="UP000317691"/>
    </source>
</evidence>
<dbReference type="Pfam" id="PF02472">
    <property type="entry name" value="ExbD"/>
    <property type="match status" value="1"/>
</dbReference>
<comment type="similarity">
    <text evidence="2 7">Belongs to the ExbD/TolR family.</text>
</comment>
<feature type="transmembrane region" description="Helical" evidence="8">
    <location>
        <begin position="32"/>
        <end position="52"/>
    </location>
</feature>
<dbReference type="GO" id="GO:0015031">
    <property type="term" value="P:protein transport"/>
    <property type="evidence" value="ECO:0007669"/>
    <property type="project" value="UniProtKB-KW"/>
</dbReference>
<dbReference type="InterPro" id="IPR003400">
    <property type="entry name" value="ExbD"/>
</dbReference>
<dbReference type="EMBL" id="VBOZ01000008">
    <property type="protein sequence ID" value="TMQ66619.1"/>
    <property type="molecule type" value="Genomic_DNA"/>
</dbReference>
<organism evidence="9 10">
    <name type="scientific">Eiseniibacteriota bacterium</name>
    <dbReference type="NCBI Taxonomy" id="2212470"/>
    <lineage>
        <taxon>Bacteria</taxon>
        <taxon>Candidatus Eiseniibacteriota</taxon>
    </lineage>
</organism>
<keyword evidence="5 8" id="KW-1133">Transmembrane helix</keyword>
<keyword evidence="7" id="KW-0653">Protein transport</keyword>
<reference evidence="9 10" key="1">
    <citation type="journal article" date="2019" name="Nat. Microbiol.">
        <title>Mediterranean grassland soil C-N compound turnover is dependent on rainfall and depth, and is mediated by genomically divergent microorganisms.</title>
        <authorList>
            <person name="Diamond S."/>
            <person name="Andeer P.F."/>
            <person name="Li Z."/>
            <person name="Crits-Christoph A."/>
            <person name="Burstein D."/>
            <person name="Anantharaman K."/>
            <person name="Lane K.R."/>
            <person name="Thomas B.C."/>
            <person name="Pan C."/>
            <person name="Northen T.R."/>
            <person name="Banfield J.F."/>
        </authorList>
    </citation>
    <scope>NUCLEOTIDE SEQUENCE [LARGE SCALE GENOMIC DNA]</scope>
    <source>
        <strain evidence="9">WS_9</strain>
    </source>
</reference>
<dbReference type="PANTHER" id="PTHR30558:SF3">
    <property type="entry name" value="BIOPOLYMER TRANSPORT PROTEIN EXBD-RELATED"/>
    <property type="match status" value="1"/>
</dbReference>
<sequence>MGAVDTPEAGVKHKKGGLRKRAPKRIGVKIDMTPMVDVAFLLLIFFMCTTVFRKPQALEINLPPDPKAKVEIAESNVFTLRVVAPADTTQGGVRAFWTLAKAPPKEAKFDELEAIFAAEGKKNPKLVVLVKIDRTVKYKYMVNIIDQLQFAELNRFSLAPLDDADRKEIAGL</sequence>
<dbReference type="GO" id="GO:0005886">
    <property type="term" value="C:plasma membrane"/>
    <property type="evidence" value="ECO:0007669"/>
    <property type="project" value="UniProtKB-SubCell"/>
</dbReference>